<dbReference type="SUPFAM" id="SSF52266">
    <property type="entry name" value="SGNH hydrolase"/>
    <property type="match status" value="1"/>
</dbReference>
<evidence type="ECO:0000313" key="2">
    <source>
        <dbReference type="Proteomes" id="UP000606490"/>
    </source>
</evidence>
<dbReference type="Gene3D" id="3.40.50.1110">
    <property type="entry name" value="SGNH hydrolase"/>
    <property type="match status" value="1"/>
</dbReference>
<comment type="caution">
    <text evidence="1">The sequence shown here is derived from an EMBL/GenBank/DDBJ whole genome shotgun (WGS) entry which is preliminary data.</text>
</comment>
<protein>
    <submittedName>
        <fullName evidence="1">GDSL family lipase</fullName>
    </submittedName>
</protein>
<gene>
    <name evidence="1" type="ORF">JMJ55_30690</name>
</gene>
<keyword evidence="2" id="KW-1185">Reference proteome</keyword>
<evidence type="ECO:0000313" key="1">
    <source>
        <dbReference type="EMBL" id="MBL6459662.1"/>
    </source>
</evidence>
<dbReference type="Proteomes" id="UP000606490">
    <property type="component" value="Unassembled WGS sequence"/>
</dbReference>
<dbReference type="InterPro" id="IPR036514">
    <property type="entry name" value="SGNH_hydro_sf"/>
</dbReference>
<sequence>EAEHDARVAGLSPELAAVAAAMQVPFLPLHAPRSASAAWRHGAARGDGIHPDAAGDAAMAALIEAWAPWRALSGGSLRVR</sequence>
<reference evidence="1 2" key="1">
    <citation type="submission" date="2021-01" db="EMBL/GenBank/DDBJ databases">
        <title>Belnapia mucosa sp. nov. and Belnapia arida sp. nov., isolated from the Tabernas Desert (Almeria, Spain).</title>
        <authorList>
            <person name="Molina-Menor E."/>
            <person name="Vidal-Verdu A."/>
            <person name="Calonge A."/>
            <person name="Satari L."/>
            <person name="Pereto Magraner J."/>
            <person name="Porcar Miralles M."/>
        </authorList>
    </citation>
    <scope>NUCLEOTIDE SEQUENCE [LARGE SCALE GENOMIC DNA]</scope>
    <source>
        <strain evidence="1 2">T6</strain>
    </source>
</reference>
<feature type="non-terminal residue" evidence="1">
    <location>
        <position position="1"/>
    </location>
</feature>
<name>A0ABS1VD81_9PROT</name>
<organism evidence="1 2">
    <name type="scientific">Belnapia mucosa</name>
    <dbReference type="NCBI Taxonomy" id="2804532"/>
    <lineage>
        <taxon>Bacteria</taxon>
        <taxon>Pseudomonadati</taxon>
        <taxon>Pseudomonadota</taxon>
        <taxon>Alphaproteobacteria</taxon>
        <taxon>Acetobacterales</taxon>
        <taxon>Roseomonadaceae</taxon>
        <taxon>Belnapia</taxon>
    </lineage>
</organism>
<proteinExistence type="predicted"/>
<dbReference type="EMBL" id="JAEUXJ010000140">
    <property type="protein sequence ID" value="MBL6459662.1"/>
    <property type="molecule type" value="Genomic_DNA"/>
</dbReference>
<accession>A0ABS1VD81</accession>